<dbReference type="PANTHER" id="PTHR12461:SF105">
    <property type="entry name" value="HYPOXIA-INDUCIBLE FACTOR 1-ALPHA INHIBITOR"/>
    <property type="match status" value="1"/>
</dbReference>
<accession>A0ABT6JF46</accession>
<feature type="domain" description="JmjC" evidence="1">
    <location>
        <begin position="81"/>
        <end position="249"/>
    </location>
</feature>
<protein>
    <submittedName>
        <fullName evidence="2">Cupin-like domain-containing protein</fullName>
    </submittedName>
</protein>
<evidence type="ECO:0000259" key="1">
    <source>
        <dbReference type="PROSITE" id="PS51184"/>
    </source>
</evidence>
<keyword evidence="3" id="KW-1185">Reference proteome</keyword>
<comment type="caution">
    <text evidence="2">The sequence shown here is derived from an EMBL/GenBank/DDBJ whole genome shotgun (WGS) entry which is preliminary data.</text>
</comment>
<dbReference type="Proteomes" id="UP001156831">
    <property type="component" value="Unassembled WGS sequence"/>
</dbReference>
<organism evidence="2 3">
    <name type="scientific">Luteimonas rhizosphaericola</name>
    <dbReference type="NCBI Taxonomy" id="3042024"/>
    <lineage>
        <taxon>Bacteria</taxon>
        <taxon>Pseudomonadati</taxon>
        <taxon>Pseudomonadota</taxon>
        <taxon>Gammaproteobacteria</taxon>
        <taxon>Lysobacterales</taxon>
        <taxon>Lysobacteraceae</taxon>
        <taxon>Luteimonas</taxon>
    </lineage>
</organism>
<evidence type="ECO:0000313" key="3">
    <source>
        <dbReference type="Proteomes" id="UP001156831"/>
    </source>
</evidence>
<sequence>MSKCFADGLPAGQLDRAPFKFRHALLDHPALAIEGLAKVLPELAPGQVRYSKGLADLRINFDHAHVEHRNGLGLAETIETIRGGNSYIAVSDPQTHPAFRDLYADLCREMTALLRQGGQSKTIHEPRIWLFIASPNAVTPFHFDRYSNVLMQIRGSKEVAVFPNFRPDIVPVDVCEAYMDRQPIDALWRDELDQHAVKFDFRPGDALHIPYTSGHYVKNGAEDVSISLSFFFQTDQTLRWTRAMQFNHRMRRWSKAVGLRQTPVGHSHWLDATKSHALPCAEAVSRMARRLRRA</sequence>
<dbReference type="EMBL" id="JARXRN010000016">
    <property type="protein sequence ID" value="MDH5829308.1"/>
    <property type="molecule type" value="Genomic_DNA"/>
</dbReference>
<dbReference type="SUPFAM" id="SSF51197">
    <property type="entry name" value="Clavaminate synthase-like"/>
    <property type="match status" value="1"/>
</dbReference>
<dbReference type="InterPro" id="IPR003347">
    <property type="entry name" value="JmjC_dom"/>
</dbReference>
<evidence type="ECO:0000313" key="2">
    <source>
        <dbReference type="EMBL" id="MDH5829308.1"/>
    </source>
</evidence>
<gene>
    <name evidence="2" type="ORF">QFW80_02075</name>
</gene>
<dbReference type="RefSeq" id="WP_280599392.1">
    <property type="nucleotide sequence ID" value="NZ_JARXRN010000016.1"/>
</dbReference>
<name>A0ABT6JF46_9GAMM</name>
<proteinExistence type="predicted"/>
<dbReference type="Gene3D" id="2.60.120.650">
    <property type="entry name" value="Cupin"/>
    <property type="match status" value="1"/>
</dbReference>
<dbReference type="Pfam" id="PF13621">
    <property type="entry name" value="Cupin_8"/>
    <property type="match status" value="1"/>
</dbReference>
<dbReference type="InterPro" id="IPR041667">
    <property type="entry name" value="Cupin_8"/>
</dbReference>
<dbReference type="PANTHER" id="PTHR12461">
    <property type="entry name" value="HYPOXIA-INDUCIBLE FACTOR 1 ALPHA INHIBITOR-RELATED"/>
    <property type="match status" value="1"/>
</dbReference>
<dbReference type="PROSITE" id="PS51184">
    <property type="entry name" value="JMJC"/>
    <property type="match status" value="1"/>
</dbReference>
<reference evidence="2 3" key="1">
    <citation type="submission" date="2023-04" db="EMBL/GenBank/DDBJ databases">
        <title>Luteimonas sp. M1R5S18.</title>
        <authorList>
            <person name="Sun J.-Q."/>
        </authorList>
    </citation>
    <scope>NUCLEOTIDE SEQUENCE [LARGE SCALE GENOMIC DNA]</scope>
    <source>
        <strain evidence="2 3">M1R5S18</strain>
    </source>
</reference>